<dbReference type="GO" id="GO:0000978">
    <property type="term" value="F:RNA polymerase II cis-regulatory region sequence-specific DNA binding"/>
    <property type="evidence" value="ECO:0007669"/>
    <property type="project" value="InterPro"/>
</dbReference>
<comment type="subcellular location">
    <subcellularLocation>
        <location evidence="1">Nucleus</location>
    </subcellularLocation>
</comment>
<feature type="region of interest" description="Disordered" evidence="8">
    <location>
        <begin position="977"/>
        <end position="1001"/>
    </location>
</feature>
<dbReference type="Pfam" id="PF04082">
    <property type="entry name" value="Fungal_trans"/>
    <property type="match status" value="1"/>
</dbReference>
<protein>
    <recommendedName>
        <fullName evidence="9">C2H2-type domain-containing protein</fullName>
    </recommendedName>
</protein>
<feature type="domain" description="C2H2-type" evidence="9">
    <location>
        <begin position="71"/>
        <end position="99"/>
    </location>
</feature>
<dbReference type="GO" id="GO:0000981">
    <property type="term" value="F:DNA-binding transcription factor activity, RNA polymerase II-specific"/>
    <property type="evidence" value="ECO:0007669"/>
    <property type="project" value="InterPro"/>
</dbReference>
<dbReference type="Proteomes" id="UP000242525">
    <property type="component" value="Unassembled WGS sequence"/>
</dbReference>
<reference evidence="10" key="1">
    <citation type="submission" date="2014-03" db="EMBL/GenBank/DDBJ databases">
        <authorList>
            <person name="Casaregola S."/>
        </authorList>
    </citation>
    <scope>NUCLEOTIDE SEQUENCE [LARGE SCALE GENOMIC DNA]</scope>
    <source>
        <strain evidence="10">CLIB 918</strain>
    </source>
</reference>
<keyword evidence="3" id="KW-0677">Repeat</keyword>
<evidence type="ECO:0000256" key="4">
    <source>
        <dbReference type="ARBA" id="ARBA00022771"/>
    </source>
</evidence>
<dbReference type="GO" id="GO:0005634">
    <property type="term" value="C:nucleus"/>
    <property type="evidence" value="ECO:0007669"/>
    <property type="project" value="UniProtKB-SubCell"/>
</dbReference>
<dbReference type="InterPro" id="IPR007219">
    <property type="entry name" value="XnlR_reg_dom"/>
</dbReference>
<feature type="compositionally biased region" description="Low complexity" evidence="8">
    <location>
        <begin position="224"/>
        <end position="236"/>
    </location>
</feature>
<dbReference type="AlphaFoldDB" id="A0A0J9XDS1"/>
<dbReference type="PROSITE" id="PS50157">
    <property type="entry name" value="ZINC_FINGER_C2H2_2"/>
    <property type="match status" value="2"/>
</dbReference>
<dbReference type="Gene3D" id="3.30.160.60">
    <property type="entry name" value="Classic Zinc Finger"/>
    <property type="match status" value="2"/>
</dbReference>
<feature type="region of interest" description="Disordered" evidence="8">
    <location>
        <begin position="211"/>
        <end position="258"/>
    </location>
</feature>
<dbReference type="CDD" id="cd12148">
    <property type="entry name" value="fungal_TF_MHR"/>
    <property type="match status" value="1"/>
</dbReference>
<proteinExistence type="predicted"/>
<keyword evidence="5" id="KW-0862">Zinc</keyword>
<gene>
    <name evidence="10" type="ORF">BN980_GECA11s02221g</name>
</gene>
<keyword evidence="11" id="KW-1185">Reference proteome</keyword>
<evidence type="ECO:0000313" key="11">
    <source>
        <dbReference type="Proteomes" id="UP000242525"/>
    </source>
</evidence>
<dbReference type="GO" id="GO:0006351">
    <property type="term" value="P:DNA-templated transcription"/>
    <property type="evidence" value="ECO:0007669"/>
    <property type="project" value="InterPro"/>
</dbReference>
<dbReference type="SUPFAM" id="SSF57667">
    <property type="entry name" value="beta-beta-alpha zinc fingers"/>
    <property type="match status" value="1"/>
</dbReference>
<feature type="compositionally biased region" description="Polar residues" evidence="8">
    <location>
        <begin position="992"/>
        <end position="1001"/>
    </location>
</feature>
<keyword evidence="6" id="KW-0539">Nucleus</keyword>
<sequence>MNNLTAKSILPKRVTPPAAVPVAPSNPSNAISPAPPPKPVKKYACCFCDRAFSRSEHRSRHERSHTKERPFHCPKCPSTFVRRDLLLRHDRTVHGAVKRDQNKGTSKQIKNNGSSISSDYSNSISSTNSNGSNNMTSIANILDKTLPSASATTEAHNSRKRRRSIANKQNFKDQDAFLNVFSIKQKIKHEPDGVSVTVAAPTTASSLISSVPSDTATYEPHKISSNNNYSNNANANHTNKYDTDNQSTGSPLGPSKIRSSSMQMLRSEHFSKSQTPLTNHKPGLCSPVVAPASSVPIAASTGQIIPPSVANFTIPQLGAAFSLPDLLSQLDTHHNEHLHALSLTLSKLQLNRYLSAYFYYFHPTLPFLHTNSFVPTDQRLVYAPLLFGVCSIGALLCCEKHISVLLHNASRFLAATHLGGNVLSPVTAASTSGGNTPLSLLQTLLTHIVYCAWFGDVRGFEYLETLRPTVAALVRAALAKQLQRRRNRSAAATATKSRSEFIETESVLRAYYAAFILFGSLTVVFDCEPLPLLMPNNIPEDATLPCSEMFWNSSLSVSEFSKHPHHAPKFQTVLRELVRPDGVDSNNNLNAATCDGLSPMAIRVLGTALFLEVWSANAAAARTTADDRALLQQHLYLFGRICNDPEPGQGQLISQFLVNSPPIAMALVIDATNSSSSGDGGADIIHRFRTHQHPLVVDSYILLIVAELRVHVDFAPVKKAIQSHAPHEIASAAYTAFLRLMPHHSLQSSAQSSFNFNQQQKHFFERPDVLVLVRKCFEFIKIILLPGLNLSISFFEASANWLSTESILNLFETSLMLIMWCHYHHYYREQTTQKQKSSSGADDSWAASSELYEEIKKILRDSGPPPPPADDVAAAAMPVMLCLVMADFLHACREAWGIAELLGSALRDFAYQLQQSAISPVPPTLAPPLPLPTHYQPQYQHHHRHQSSARVAVNDDTSTIPKQLPVREQYLGHAGLHQRSPQVLPVKPGSKNALTSFTTSN</sequence>
<feature type="region of interest" description="Disordered" evidence="8">
    <location>
        <begin position="149"/>
        <end position="168"/>
    </location>
</feature>
<evidence type="ECO:0000256" key="6">
    <source>
        <dbReference type="ARBA" id="ARBA00023242"/>
    </source>
</evidence>
<accession>A0A0J9XDS1</accession>
<keyword evidence="2" id="KW-0479">Metal-binding</keyword>
<comment type="caution">
    <text evidence="10">The sequence shown here is derived from an EMBL/GenBank/DDBJ whole genome shotgun (WGS) entry which is preliminary data.</text>
</comment>
<evidence type="ECO:0000256" key="8">
    <source>
        <dbReference type="SAM" id="MobiDB-lite"/>
    </source>
</evidence>
<dbReference type="STRING" id="1173061.A0A0J9XDS1"/>
<evidence type="ECO:0000256" key="5">
    <source>
        <dbReference type="ARBA" id="ARBA00022833"/>
    </source>
</evidence>
<dbReference type="InterPro" id="IPR036236">
    <property type="entry name" value="Znf_C2H2_sf"/>
</dbReference>
<evidence type="ECO:0000256" key="1">
    <source>
        <dbReference type="ARBA" id="ARBA00004123"/>
    </source>
</evidence>
<evidence type="ECO:0000313" key="10">
    <source>
        <dbReference type="EMBL" id="CDO55502.1"/>
    </source>
</evidence>
<feature type="region of interest" description="Disordered" evidence="8">
    <location>
        <begin position="94"/>
        <end position="132"/>
    </location>
</feature>
<dbReference type="PROSITE" id="PS00028">
    <property type="entry name" value="ZINC_FINGER_C2H2_1"/>
    <property type="match status" value="2"/>
</dbReference>
<evidence type="ECO:0000259" key="9">
    <source>
        <dbReference type="PROSITE" id="PS50157"/>
    </source>
</evidence>
<evidence type="ECO:0000256" key="7">
    <source>
        <dbReference type="PROSITE-ProRule" id="PRU00042"/>
    </source>
</evidence>
<feature type="region of interest" description="Disordered" evidence="8">
    <location>
        <begin position="15"/>
        <end position="37"/>
    </location>
</feature>
<feature type="compositionally biased region" description="Low complexity" evidence="8">
    <location>
        <begin position="16"/>
        <end position="32"/>
    </location>
</feature>
<dbReference type="GO" id="GO:0000785">
    <property type="term" value="C:chromatin"/>
    <property type="evidence" value="ECO:0007669"/>
    <property type="project" value="TreeGrafter"/>
</dbReference>
<dbReference type="PANTHER" id="PTHR40626:SF35">
    <property type="entry name" value="FINGER DOMAIN PROTEIN, PUTATIVE-RELATED"/>
    <property type="match status" value="1"/>
</dbReference>
<dbReference type="InterPro" id="IPR051059">
    <property type="entry name" value="VerF-like"/>
</dbReference>
<dbReference type="SMART" id="SM00355">
    <property type="entry name" value="ZnF_C2H2"/>
    <property type="match status" value="2"/>
</dbReference>
<dbReference type="InterPro" id="IPR013087">
    <property type="entry name" value="Znf_C2H2_type"/>
</dbReference>
<organism evidence="10 11">
    <name type="scientific">Geotrichum candidum</name>
    <name type="common">Oospora lactis</name>
    <name type="synonym">Dipodascus geotrichum</name>
    <dbReference type="NCBI Taxonomy" id="1173061"/>
    <lineage>
        <taxon>Eukaryota</taxon>
        <taxon>Fungi</taxon>
        <taxon>Dikarya</taxon>
        <taxon>Ascomycota</taxon>
        <taxon>Saccharomycotina</taxon>
        <taxon>Dipodascomycetes</taxon>
        <taxon>Dipodascales</taxon>
        <taxon>Dipodascaceae</taxon>
        <taxon>Geotrichum</taxon>
    </lineage>
</organism>
<dbReference type="OrthoDB" id="654211at2759"/>
<feature type="compositionally biased region" description="Low complexity" evidence="8">
    <location>
        <begin position="111"/>
        <end position="132"/>
    </location>
</feature>
<evidence type="ECO:0000256" key="2">
    <source>
        <dbReference type="ARBA" id="ARBA00022723"/>
    </source>
</evidence>
<evidence type="ECO:0000256" key="3">
    <source>
        <dbReference type="ARBA" id="ARBA00022737"/>
    </source>
</evidence>
<keyword evidence="4 7" id="KW-0863">Zinc-finger</keyword>
<dbReference type="GO" id="GO:0008270">
    <property type="term" value="F:zinc ion binding"/>
    <property type="evidence" value="ECO:0007669"/>
    <property type="project" value="UniProtKB-KW"/>
</dbReference>
<dbReference type="PANTHER" id="PTHR40626">
    <property type="entry name" value="MIP31509P"/>
    <property type="match status" value="1"/>
</dbReference>
<feature type="domain" description="C2H2-type" evidence="9">
    <location>
        <begin position="43"/>
        <end position="70"/>
    </location>
</feature>
<dbReference type="EMBL" id="CCBN010000011">
    <property type="protein sequence ID" value="CDO55502.1"/>
    <property type="molecule type" value="Genomic_DNA"/>
</dbReference>
<name>A0A0J9XDS1_GEOCN</name>